<keyword evidence="4" id="KW-1185">Reference proteome</keyword>
<proteinExistence type="predicted"/>
<dbReference type="SUPFAM" id="SSF56563">
    <property type="entry name" value="Major capsid protein gp5"/>
    <property type="match status" value="1"/>
</dbReference>
<dbReference type="InterPro" id="IPR024455">
    <property type="entry name" value="Phage_capsid"/>
</dbReference>
<name>A0A1H9BTB3_9LACT</name>
<dbReference type="NCBIfam" id="TIGR01554">
    <property type="entry name" value="major_cap_HK97"/>
    <property type="match status" value="1"/>
</dbReference>
<evidence type="ECO:0000313" key="4">
    <source>
        <dbReference type="Proteomes" id="UP000198833"/>
    </source>
</evidence>
<protein>
    <submittedName>
        <fullName evidence="3">Phage major capsid protein, HK97 family</fullName>
    </submittedName>
</protein>
<dbReference type="RefSeq" id="WP_092570865.1">
    <property type="nucleotide sequence ID" value="NZ_FOEN01000003.1"/>
</dbReference>
<reference evidence="3 4" key="1">
    <citation type="submission" date="2016-10" db="EMBL/GenBank/DDBJ databases">
        <authorList>
            <person name="de Groot N.N."/>
        </authorList>
    </citation>
    <scope>NUCLEOTIDE SEQUENCE [LARGE SCALE GENOMIC DNA]</scope>
    <source>
        <strain evidence="3 4">DSM 15695</strain>
    </source>
</reference>
<evidence type="ECO:0000259" key="2">
    <source>
        <dbReference type="Pfam" id="PF05065"/>
    </source>
</evidence>
<dbReference type="EMBL" id="FOEN01000003">
    <property type="protein sequence ID" value="SEP92206.1"/>
    <property type="molecule type" value="Genomic_DNA"/>
</dbReference>
<comment type="subcellular location">
    <subcellularLocation>
        <location evidence="1">Virion</location>
    </subcellularLocation>
</comment>
<evidence type="ECO:0000256" key="1">
    <source>
        <dbReference type="ARBA" id="ARBA00004328"/>
    </source>
</evidence>
<organism evidence="3 4">
    <name type="scientific">Ignavigranum ruoffiae</name>
    <dbReference type="NCBI Taxonomy" id="89093"/>
    <lineage>
        <taxon>Bacteria</taxon>
        <taxon>Bacillati</taxon>
        <taxon>Bacillota</taxon>
        <taxon>Bacilli</taxon>
        <taxon>Lactobacillales</taxon>
        <taxon>Aerococcaceae</taxon>
        <taxon>Ignavigranum</taxon>
    </lineage>
</organism>
<dbReference type="Pfam" id="PF05065">
    <property type="entry name" value="Phage_capsid"/>
    <property type="match status" value="1"/>
</dbReference>
<dbReference type="InterPro" id="IPR054612">
    <property type="entry name" value="Phage_capsid-like_C"/>
</dbReference>
<dbReference type="STRING" id="89093.SAMN04488558_10398"/>
<dbReference type="AlphaFoldDB" id="A0A1H9BTB3"/>
<accession>A0A1H9BTB3</accession>
<dbReference type="OrthoDB" id="3194758at2"/>
<sequence length="303" mass="33095">MVLERKQLFEPKLVSDLFSKVQGESSLAVLSNQVPIPFNGIKEFTFNMDKEIDIVAESGKKTEGGISIAPRKMVPIKFEYGARVSDEFLYAAEEEKINILRAFNDGFAKKVARGLDLAAFHGVNPRTGESSTVVGNNHFDKLVTQKAEAPSELTDANGVVESAISTVQGSGASITGFAMSPVFRSALSKQIKADGSAMFPDLAWGNAPSSINGLNVHVNKTVSDMTKETVMGYIGDFRNAFKWGYAKQIPLEIIKYGDPDNSGLDLKGYNQIYIRAEVYLGWGILEPNYFSRIVQGNVMGDSE</sequence>
<evidence type="ECO:0000313" key="3">
    <source>
        <dbReference type="EMBL" id="SEP92206.1"/>
    </source>
</evidence>
<feature type="domain" description="Phage capsid-like C-terminal" evidence="2">
    <location>
        <begin position="11"/>
        <end position="291"/>
    </location>
</feature>
<dbReference type="Proteomes" id="UP000198833">
    <property type="component" value="Unassembled WGS sequence"/>
</dbReference>
<gene>
    <name evidence="3" type="ORF">SAMN04488558_10398</name>
</gene>